<keyword evidence="25" id="KW-1185">Reference proteome</keyword>
<comment type="catalytic activity">
    <reaction evidence="22">
        <text>N(6)-methyl-dATP + H2O = N(6)-methyl-dAMP + diphosphate + H(+)</text>
        <dbReference type="Rhea" id="RHEA:67604"/>
        <dbReference type="ChEBI" id="CHEBI:15377"/>
        <dbReference type="ChEBI" id="CHEBI:15378"/>
        <dbReference type="ChEBI" id="CHEBI:33019"/>
        <dbReference type="ChEBI" id="CHEBI:169976"/>
        <dbReference type="ChEBI" id="CHEBI:172872"/>
    </reaction>
    <physiologicalReaction direction="left-to-right" evidence="22">
        <dbReference type="Rhea" id="RHEA:67605"/>
    </physiologicalReaction>
</comment>
<accession>A0ABM0K5I5</accession>
<evidence type="ECO:0000256" key="7">
    <source>
        <dbReference type="ARBA" id="ARBA00022842"/>
    </source>
</evidence>
<evidence type="ECO:0000256" key="22">
    <source>
        <dbReference type="ARBA" id="ARBA00049032"/>
    </source>
</evidence>
<keyword evidence="8" id="KW-0539">Nucleus</keyword>
<evidence type="ECO:0000256" key="1">
    <source>
        <dbReference type="ARBA" id="ARBA00001946"/>
    </source>
</evidence>
<evidence type="ECO:0000259" key="24">
    <source>
        <dbReference type="PROSITE" id="PS51462"/>
    </source>
</evidence>
<evidence type="ECO:0000256" key="9">
    <source>
        <dbReference type="ARBA" id="ARBA00024448"/>
    </source>
</evidence>
<evidence type="ECO:0000256" key="12">
    <source>
        <dbReference type="ARBA" id="ARBA00024596"/>
    </source>
</evidence>
<comment type="cofactor">
    <cofactor evidence="1">
        <name>Mg(2+)</name>
        <dbReference type="ChEBI" id="CHEBI:18420"/>
    </cofactor>
</comment>
<evidence type="ECO:0000256" key="13">
    <source>
        <dbReference type="ARBA" id="ARBA00026103"/>
    </source>
</evidence>
<name>A0ABM0K5I5_APLCA</name>
<dbReference type="RefSeq" id="XP_005109225.2">
    <property type="nucleotide sequence ID" value="XM_005109168.3"/>
</dbReference>
<protein>
    <recommendedName>
        <fullName evidence="14">Oxidized purine nucleoside triphosphate hydrolase</fullName>
        <ecNumber evidence="13">3.6.1.56</ecNumber>
    </recommendedName>
    <alternativeName>
        <fullName evidence="18">2-hydroxy-dATP diphosphatase</fullName>
    </alternativeName>
    <alternativeName>
        <fullName evidence="17">7,8-dihydro-8-oxoguanine triphosphatase</fullName>
    </alternativeName>
    <alternativeName>
        <fullName evidence="16">8-oxo-dGTPase</fullName>
    </alternativeName>
    <alternativeName>
        <fullName evidence="19">Methylated purine nucleoside triphosphate hydrolase</fullName>
    </alternativeName>
    <alternativeName>
        <fullName evidence="15">Nucleoside diphosphate-linked moiety X motif 1</fullName>
    </alternativeName>
</protein>
<evidence type="ECO:0000256" key="5">
    <source>
        <dbReference type="ARBA" id="ARBA00022723"/>
    </source>
</evidence>
<evidence type="ECO:0000256" key="17">
    <source>
        <dbReference type="ARBA" id="ARBA00030682"/>
    </source>
</evidence>
<evidence type="ECO:0000256" key="15">
    <source>
        <dbReference type="ARBA" id="ARBA00029673"/>
    </source>
</evidence>
<comment type="subunit">
    <text evidence="4">Monomer.</text>
</comment>
<dbReference type="InterPro" id="IPR003563">
    <property type="entry name" value="8ODP"/>
</dbReference>
<dbReference type="PROSITE" id="PS00893">
    <property type="entry name" value="NUDIX_BOX"/>
    <property type="match status" value="1"/>
</dbReference>
<evidence type="ECO:0000256" key="21">
    <source>
        <dbReference type="ARBA" id="ARBA00048894"/>
    </source>
</evidence>
<dbReference type="CDD" id="cd03427">
    <property type="entry name" value="NUDIX_MTH1_Nudt1"/>
    <property type="match status" value="1"/>
</dbReference>
<comment type="catalytic activity">
    <reaction evidence="11">
        <text>8-oxo-dGTP + H2O = 8-oxo-dGMP + diphosphate + H(+)</text>
        <dbReference type="Rhea" id="RHEA:31575"/>
        <dbReference type="ChEBI" id="CHEBI:15377"/>
        <dbReference type="ChEBI" id="CHEBI:15378"/>
        <dbReference type="ChEBI" id="CHEBI:33019"/>
        <dbReference type="ChEBI" id="CHEBI:63224"/>
        <dbReference type="ChEBI" id="CHEBI:77896"/>
    </reaction>
    <physiologicalReaction direction="left-to-right" evidence="11">
        <dbReference type="Rhea" id="RHEA:31576"/>
    </physiologicalReaction>
</comment>
<dbReference type="EC" id="3.6.1.56" evidence="13"/>
<keyword evidence="6" id="KW-0378">Hydrolase</keyword>
<comment type="function">
    <text evidence="23">Oxidized purine nucleoside triphosphate hydrolase which is a prominent sanitizer of the oxidized nucleotide pool. Catalyzes the hydrolysis of 2-oxo-dATP (2-hydroxy-dATP) into 2-oxo-dAMP. Also has a significant hydrolase activity toward 2-oxo-ATP, 8-oxo-dGTP and 8-oxo-dATP. Through the hydrolysis of oxidized purine nucleoside triphosphates, prevents their incorporation into DNA and the subsequent transversions A:T to C:G and G:C to T:A. Also catalyzes the hydrolysis of methylated purine nucleoside triphosphate preventing their integration into DNA. Through this antimutagenic activity protects cells from oxidative stress.</text>
</comment>
<evidence type="ECO:0000256" key="4">
    <source>
        <dbReference type="ARBA" id="ARBA00011245"/>
    </source>
</evidence>
<evidence type="ECO:0000256" key="23">
    <source>
        <dbReference type="ARBA" id="ARBA00053094"/>
    </source>
</evidence>
<gene>
    <name evidence="26" type="primary">LOC101849322</name>
</gene>
<evidence type="ECO:0000256" key="2">
    <source>
        <dbReference type="ARBA" id="ARBA00004123"/>
    </source>
</evidence>
<evidence type="ECO:0000313" key="26">
    <source>
        <dbReference type="RefSeq" id="XP_005109225.2"/>
    </source>
</evidence>
<dbReference type="PRINTS" id="PR01403">
    <property type="entry name" value="8OXTPHPHTASE"/>
</dbReference>
<comment type="catalytic activity">
    <reaction evidence="20">
        <text>N(6)-methyl-ATP + H2O = N(6)-methyl-AMP + diphosphate + H(+)</text>
        <dbReference type="Rhea" id="RHEA:67608"/>
        <dbReference type="ChEBI" id="CHEBI:15377"/>
        <dbReference type="ChEBI" id="CHEBI:15378"/>
        <dbReference type="ChEBI" id="CHEBI:33019"/>
        <dbReference type="ChEBI" id="CHEBI:144842"/>
        <dbReference type="ChEBI" id="CHEBI:172873"/>
    </reaction>
    <physiologicalReaction direction="left-to-right" evidence="20">
        <dbReference type="Rhea" id="RHEA:67609"/>
    </physiologicalReaction>
</comment>
<reference evidence="26" key="1">
    <citation type="submission" date="2025-08" db="UniProtKB">
        <authorList>
            <consortium name="RefSeq"/>
        </authorList>
    </citation>
    <scope>IDENTIFICATION</scope>
</reference>
<evidence type="ECO:0000256" key="8">
    <source>
        <dbReference type="ARBA" id="ARBA00023242"/>
    </source>
</evidence>
<evidence type="ECO:0000256" key="19">
    <source>
        <dbReference type="ARBA" id="ARBA00032071"/>
    </source>
</evidence>
<evidence type="ECO:0000313" key="25">
    <source>
        <dbReference type="Proteomes" id="UP000694888"/>
    </source>
</evidence>
<dbReference type="PROSITE" id="PS51462">
    <property type="entry name" value="NUDIX"/>
    <property type="match status" value="1"/>
</dbReference>
<dbReference type="SUPFAM" id="SSF55811">
    <property type="entry name" value="Nudix"/>
    <property type="match status" value="1"/>
</dbReference>
<feature type="domain" description="Nudix hydrolase" evidence="24">
    <location>
        <begin position="29"/>
        <end position="168"/>
    </location>
</feature>
<keyword evidence="5" id="KW-0479">Metal-binding</keyword>
<comment type="catalytic activity">
    <reaction evidence="9">
        <text>8-oxo-dATP + H2O = 8-oxo-dAMP + diphosphate + H(+)</text>
        <dbReference type="Rhea" id="RHEA:65396"/>
        <dbReference type="ChEBI" id="CHEBI:15377"/>
        <dbReference type="ChEBI" id="CHEBI:15378"/>
        <dbReference type="ChEBI" id="CHEBI:33019"/>
        <dbReference type="ChEBI" id="CHEBI:71361"/>
        <dbReference type="ChEBI" id="CHEBI:172871"/>
    </reaction>
    <physiologicalReaction direction="left-to-right" evidence="9">
        <dbReference type="Rhea" id="RHEA:65397"/>
    </physiologicalReaction>
</comment>
<comment type="similarity">
    <text evidence="3">Belongs to the Nudix hydrolase family.</text>
</comment>
<comment type="catalytic activity">
    <reaction evidence="10">
        <text>2-oxo-dATP + H2O = 2-oxo-dAMP + diphosphate + H(+)</text>
        <dbReference type="Rhea" id="RHEA:31583"/>
        <dbReference type="ChEBI" id="CHEBI:15377"/>
        <dbReference type="ChEBI" id="CHEBI:15378"/>
        <dbReference type="ChEBI" id="CHEBI:33019"/>
        <dbReference type="ChEBI" id="CHEBI:63212"/>
        <dbReference type="ChEBI" id="CHEBI:77897"/>
        <dbReference type="EC" id="3.6.1.56"/>
    </reaction>
    <physiologicalReaction direction="left-to-right" evidence="10">
        <dbReference type="Rhea" id="RHEA:31584"/>
    </physiologicalReaction>
</comment>
<dbReference type="InterPro" id="IPR000086">
    <property type="entry name" value="NUDIX_hydrolase_dom"/>
</dbReference>
<dbReference type="Gene3D" id="3.90.79.10">
    <property type="entry name" value="Nucleoside Triphosphate Pyrophosphohydrolase"/>
    <property type="match status" value="1"/>
</dbReference>
<dbReference type="InterPro" id="IPR020084">
    <property type="entry name" value="NUDIX_hydrolase_CS"/>
</dbReference>
<evidence type="ECO:0000256" key="16">
    <source>
        <dbReference type="ARBA" id="ARBA00030634"/>
    </source>
</evidence>
<organism evidence="25 26">
    <name type="scientific">Aplysia californica</name>
    <name type="common">California sea hare</name>
    <dbReference type="NCBI Taxonomy" id="6500"/>
    <lineage>
        <taxon>Eukaryota</taxon>
        <taxon>Metazoa</taxon>
        <taxon>Spiralia</taxon>
        <taxon>Lophotrochozoa</taxon>
        <taxon>Mollusca</taxon>
        <taxon>Gastropoda</taxon>
        <taxon>Heterobranchia</taxon>
        <taxon>Euthyneura</taxon>
        <taxon>Tectipleura</taxon>
        <taxon>Aplysiida</taxon>
        <taxon>Aplysioidea</taxon>
        <taxon>Aplysiidae</taxon>
        <taxon>Aplysia</taxon>
    </lineage>
</organism>
<sequence>MERALSTEEIKKERHQENEKALRDKLMSSSHQSSVIMAMKKVLTLVFVREPGRILLGMKKRGFGQGRWNGFGGKVEKGESITDGAKRELLEECGVTAKSLNEVGLINFEFVGDPVILEVHVFDTWDYMNSPVETEEMRPQWYGEKEVPFGEMWPDDEYWFPHMLNGKKFEAYYKFEGMDKILDSWIKEKTEQTS</sequence>
<dbReference type="PANTHER" id="PTHR43758:SF2">
    <property type="entry name" value="OXIDIZED PURINE NUCLEOSIDE TRIPHOSPHATE HYDROLASE"/>
    <property type="match status" value="1"/>
</dbReference>
<evidence type="ECO:0000256" key="11">
    <source>
        <dbReference type="ARBA" id="ARBA00024486"/>
    </source>
</evidence>
<evidence type="ECO:0000256" key="18">
    <source>
        <dbReference type="ARBA" id="ARBA00031927"/>
    </source>
</evidence>
<comment type="catalytic activity">
    <reaction evidence="21">
        <text>O(6)-methyl-dGTP + H2O = O(6)-methyl-dGMP + diphosphate + H(+)</text>
        <dbReference type="Rhea" id="RHEA:67600"/>
        <dbReference type="ChEBI" id="CHEBI:15377"/>
        <dbReference type="ChEBI" id="CHEBI:15378"/>
        <dbReference type="ChEBI" id="CHEBI:33019"/>
        <dbReference type="ChEBI" id="CHEBI:169974"/>
        <dbReference type="ChEBI" id="CHEBI:169975"/>
    </reaction>
    <physiologicalReaction direction="left-to-right" evidence="21">
        <dbReference type="Rhea" id="RHEA:67601"/>
    </physiologicalReaction>
</comment>
<proteinExistence type="inferred from homology"/>
<evidence type="ECO:0000256" key="14">
    <source>
        <dbReference type="ARBA" id="ARBA00026218"/>
    </source>
</evidence>
<comment type="catalytic activity">
    <reaction evidence="12">
        <text>2-oxo-ATP + H2O = 2-oxo-AMP + diphosphate + H(+)</text>
        <dbReference type="Rhea" id="RHEA:67392"/>
        <dbReference type="ChEBI" id="CHEBI:15377"/>
        <dbReference type="ChEBI" id="CHEBI:15378"/>
        <dbReference type="ChEBI" id="CHEBI:33019"/>
        <dbReference type="ChEBI" id="CHEBI:71395"/>
        <dbReference type="ChEBI" id="CHEBI:172878"/>
    </reaction>
    <physiologicalReaction direction="left-to-right" evidence="12">
        <dbReference type="Rhea" id="RHEA:67393"/>
    </physiologicalReaction>
</comment>
<evidence type="ECO:0000256" key="3">
    <source>
        <dbReference type="ARBA" id="ARBA00005582"/>
    </source>
</evidence>
<dbReference type="Pfam" id="PF00293">
    <property type="entry name" value="NUDIX"/>
    <property type="match status" value="1"/>
</dbReference>
<comment type="subcellular location">
    <subcellularLocation>
        <location evidence="2">Nucleus</location>
    </subcellularLocation>
</comment>
<dbReference type="GeneID" id="101849322"/>
<evidence type="ECO:0000256" key="6">
    <source>
        <dbReference type="ARBA" id="ARBA00022801"/>
    </source>
</evidence>
<dbReference type="PANTHER" id="PTHR43758">
    <property type="entry name" value="7,8-DIHYDRO-8-OXOGUANINE TRIPHOSPHATASE"/>
    <property type="match status" value="1"/>
</dbReference>
<evidence type="ECO:0000256" key="20">
    <source>
        <dbReference type="ARBA" id="ARBA00048002"/>
    </source>
</evidence>
<dbReference type="InterPro" id="IPR015797">
    <property type="entry name" value="NUDIX_hydrolase-like_dom_sf"/>
</dbReference>
<evidence type="ECO:0000256" key="10">
    <source>
        <dbReference type="ARBA" id="ARBA00024459"/>
    </source>
</evidence>
<dbReference type="Proteomes" id="UP000694888">
    <property type="component" value="Unplaced"/>
</dbReference>
<keyword evidence="7" id="KW-0460">Magnesium</keyword>